<dbReference type="PANTHER" id="PTHR10901">
    <property type="entry name" value="TROPOMODULIN"/>
    <property type="match status" value="1"/>
</dbReference>
<dbReference type="Pfam" id="PF13516">
    <property type="entry name" value="LRR_6"/>
    <property type="match status" value="1"/>
</dbReference>
<feature type="compositionally biased region" description="Low complexity" evidence="4">
    <location>
        <begin position="878"/>
        <end position="898"/>
    </location>
</feature>
<feature type="region of interest" description="Disordered" evidence="4">
    <location>
        <begin position="628"/>
        <end position="847"/>
    </location>
</feature>
<feature type="compositionally biased region" description="Low complexity" evidence="4">
    <location>
        <begin position="654"/>
        <end position="672"/>
    </location>
</feature>
<dbReference type="AlphaFoldDB" id="A0AB34JX52"/>
<protein>
    <submittedName>
        <fullName evidence="5">Uncharacterized protein</fullName>
    </submittedName>
</protein>
<dbReference type="GO" id="GO:0005523">
    <property type="term" value="F:tropomyosin binding"/>
    <property type="evidence" value="ECO:0007669"/>
    <property type="project" value="InterPro"/>
</dbReference>
<evidence type="ECO:0000313" key="5">
    <source>
        <dbReference type="EMBL" id="KAL1526521.1"/>
    </source>
</evidence>
<feature type="compositionally biased region" description="Pro residues" evidence="4">
    <location>
        <begin position="774"/>
        <end position="795"/>
    </location>
</feature>
<dbReference type="InterPro" id="IPR004934">
    <property type="entry name" value="TMOD"/>
</dbReference>
<dbReference type="SMART" id="SM00368">
    <property type="entry name" value="LRR_RI"/>
    <property type="match status" value="2"/>
</dbReference>
<evidence type="ECO:0000256" key="1">
    <source>
        <dbReference type="ARBA" id="ARBA00004245"/>
    </source>
</evidence>
<dbReference type="Proteomes" id="UP001515480">
    <property type="component" value="Unassembled WGS sequence"/>
</dbReference>
<dbReference type="GO" id="GO:0007015">
    <property type="term" value="P:actin filament organization"/>
    <property type="evidence" value="ECO:0007669"/>
    <property type="project" value="TreeGrafter"/>
</dbReference>
<evidence type="ECO:0000313" key="6">
    <source>
        <dbReference type="Proteomes" id="UP001515480"/>
    </source>
</evidence>
<reference evidence="5 6" key="1">
    <citation type="journal article" date="2024" name="Science">
        <title>Giant polyketide synthase enzymes in the biosynthesis of giant marine polyether toxins.</title>
        <authorList>
            <person name="Fallon T.R."/>
            <person name="Shende V.V."/>
            <person name="Wierzbicki I.H."/>
            <person name="Pendleton A.L."/>
            <person name="Watervoot N.F."/>
            <person name="Auber R.P."/>
            <person name="Gonzalez D.J."/>
            <person name="Wisecaver J.H."/>
            <person name="Moore B.S."/>
        </authorList>
    </citation>
    <scope>NUCLEOTIDE SEQUENCE [LARGE SCALE GENOMIC DNA]</scope>
    <source>
        <strain evidence="5 6">12B1</strain>
    </source>
</reference>
<proteinExistence type="predicted"/>
<keyword evidence="3" id="KW-0206">Cytoskeleton</keyword>
<dbReference type="EMBL" id="JBGBPQ010000003">
    <property type="protein sequence ID" value="KAL1526521.1"/>
    <property type="molecule type" value="Genomic_DNA"/>
</dbReference>
<accession>A0AB34JX52</accession>
<feature type="compositionally biased region" description="Pro residues" evidence="4">
    <location>
        <begin position="817"/>
        <end position="827"/>
    </location>
</feature>
<feature type="compositionally biased region" description="Polar residues" evidence="4">
    <location>
        <begin position="52"/>
        <end position="61"/>
    </location>
</feature>
<keyword evidence="6" id="KW-1185">Reference proteome</keyword>
<dbReference type="InterPro" id="IPR001611">
    <property type="entry name" value="Leu-rich_rpt"/>
</dbReference>
<sequence length="1057" mass="113439">MEEPRLSIKERLAAFERASANASGSSCSPPGRLRGHRSSSDAPPSSRLVRSLSATFSSPTKPSGPCTPPAASARGAVAPPMARAGSQAPALPREPSAIGEVEVAPVASVKSLQSVFKKPPSHEGEQAEDETRSLLDFRLELERVERHDPTLTWVDWTANRKFLALSSEQKSAVLLRLAAGRALETLLLNSTELDNKNASAVALLLRRTSRLQGISLEGNNLLESGLLEIAGALKGHASITEISVANQRRPLPTFAIDQLLSAMEATPTILHLGLGTLRDDATRKRHQTVTMANFEALRQRRQAAAAANGHGDDLPMASKVLQRRSASFERPKSRSLSKPTAVEEAAAPQRRAPSFEIRSRMLQISRVVDKVLETTAKVCDWAEEALRIKVNDNHEYGVPDESLELQPPAEHDEDDPWQALYVQSSSVFWGRASASERRQVVEAFGKNTRVRQVEMANAHVDDELAKAWAAALCTNSTLTSLNLETNHIGAEGITALAESLAHNETLRELKLAGQRVSCSQRAEEDFARALEAQHTLVRVSIDTRSTLARDLIAKVLQRNQERQRADRSPSAQAARLQKVPLPARERGASVPWVSGAASGRPHDGKLLDDRAEAERLRQQLRAMDEARLAARRQEQGAEPEEQAEPAVDATVGESSPPAAAAAPSHAAAARASHAADARSDAATPGSAEYLLAQRPRRPGRSSRNSARHSGSATESLAASVHAVLDASSVEAGDTPPADLEGARPLDIEDTSLPTLHPLPPPPHLEGTPEDEDVPPPPCLGDTPLPPHLEDPPIPPQLEETPSSPHLEDTPFPLDTKLPPPPEDPLLPPHLEHTPSPNFGIEQAPPPSLDIRIKPELVALARVGGAVPLSVDTARPESPRLLSRSSSVGKCARTTSPSSRRNERRSQRQRASGAASPPMNSRSDSLASCESSGLEEQHYPLPPSADVMLQPGEEVLPLAVRVSSAPSGIDDSACALLLRSSSETCARMGASPGTTRKYIVRRPTSERQPRLRARSSTCAGVTCAQRTEPPPLVNGERQAALSVDGTFSEATYQPDSAG</sequence>
<comment type="caution">
    <text evidence="5">The sequence shown here is derived from an EMBL/GenBank/DDBJ whole genome shotgun (WGS) entry which is preliminary data.</text>
</comment>
<feature type="region of interest" description="Disordered" evidence="4">
    <location>
        <begin position="865"/>
        <end position="944"/>
    </location>
</feature>
<dbReference type="PANTHER" id="PTHR10901:SF6">
    <property type="entry name" value="TROPOMODULIN, ISOFORM N"/>
    <property type="match status" value="1"/>
</dbReference>
<keyword evidence="2" id="KW-0963">Cytoplasm</keyword>
<comment type="subcellular location">
    <subcellularLocation>
        <location evidence="1">Cytoplasm</location>
        <location evidence="1">Cytoskeleton</location>
    </subcellularLocation>
</comment>
<dbReference type="InterPro" id="IPR032675">
    <property type="entry name" value="LRR_dom_sf"/>
</dbReference>
<dbReference type="GO" id="GO:0051694">
    <property type="term" value="P:pointed-end actin filament capping"/>
    <property type="evidence" value="ECO:0007669"/>
    <property type="project" value="InterPro"/>
</dbReference>
<dbReference type="Gene3D" id="3.80.10.10">
    <property type="entry name" value="Ribonuclease Inhibitor"/>
    <property type="match status" value="2"/>
</dbReference>
<feature type="region of interest" description="Disordered" evidence="4">
    <location>
        <begin position="322"/>
        <end position="347"/>
    </location>
</feature>
<evidence type="ECO:0000256" key="3">
    <source>
        <dbReference type="ARBA" id="ARBA00023212"/>
    </source>
</evidence>
<dbReference type="SUPFAM" id="SSF52047">
    <property type="entry name" value="RNI-like"/>
    <property type="match status" value="2"/>
</dbReference>
<feature type="compositionally biased region" description="Polar residues" evidence="4">
    <location>
        <begin position="917"/>
        <end position="930"/>
    </location>
</feature>
<dbReference type="GO" id="GO:0005856">
    <property type="term" value="C:cytoskeleton"/>
    <property type="evidence" value="ECO:0007669"/>
    <property type="project" value="UniProtKB-SubCell"/>
</dbReference>
<evidence type="ECO:0000256" key="2">
    <source>
        <dbReference type="ARBA" id="ARBA00022490"/>
    </source>
</evidence>
<name>A0AB34JX52_PRYPA</name>
<feature type="region of interest" description="Disordered" evidence="4">
    <location>
        <begin position="1003"/>
        <end position="1032"/>
    </location>
</feature>
<organism evidence="5 6">
    <name type="scientific">Prymnesium parvum</name>
    <name type="common">Toxic golden alga</name>
    <dbReference type="NCBI Taxonomy" id="97485"/>
    <lineage>
        <taxon>Eukaryota</taxon>
        <taxon>Haptista</taxon>
        <taxon>Haptophyta</taxon>
        <taxon>Prymnesiophyceae</taxon>
        <taxon>Prymnesiales</taxon>
        <taxon>Prymnesiaceae</taxon>
        <taxon>Prymnesium</taxon>
    </lineage>
</organism>
<gene>
    <name evidence="5" type="ORF">AB1Y20_015231</name>
</gene>
<evidence type="ECO:0000256" key="4">
    <source>
        <dbReference type="SAM" id="MobiDB-lite"/>
    </source>
</evidence>
<feature type="region of interest" description="Disordered" evidence="4">
    <location>
        <begin position="559"/>
        <end position="607"/>
    </location>
</feature>
<feature type="region of interest" description="Disordered" evidence="4">
    <location>
        <begin position="17"/>
        <end position="93"/>
    </location>
</feature>